<comment type="caution">
    <text evidence="1">The sequence shown here is derived from an EMBL/GenBank/DDBJ whole genome shotgun (WGS) entry which is preliminary data.</text>
</comment>
<dbReference type="EMBL" id="JAVHJL010000003">
    <property type="protein sequence ID" value="KAK6507784.1"/>
    <property type="molecule type" value="Genomic_DNA"/>
</dbReference>
<name>A0AAV9WG00_9PEZI</name>
<dbReference type="Proteomes" id="UP001370758">
    <property type="component" value="Unassembled WGS sequence"/>
</dbReference>
<sequence length="172" mass="19123">MEDTKDSKYIAIRALDQVRQATATVNIERIKPGRQSKALKKRVFLALQRLKLDISVNITEIVKEELQSIIYRTFVHPPKAGPDIDRQKTAFVSKSDVQERVNPDLAPIAGALWLWVKALPSGRYLGGFTQGTKRNRLAPGTPAVLPGSAPLHQTSTMISAYIYQPTFVLTTP</sequence>
<organism evidence="1 2">
    <name type="scientific">Arthrobotrys musiformis</name>
    <dbReference type="NCBI Taxonomy" id="47236"/>
    <lineage>
        <taxon>Eukaryota</taxon>
        <taxon>Fungi</taxon>
        <taxon>Dikarya</taxon>
        <taxon>Ascomycota</taxon>
        <taxon>Pezizomycotina</taxon>
        <taxon>Orbiliomycetes</taxon>
        <taxon>Orbiliales</taxon>
        <taxon>Orbiliaceae</taxon>
        <taxon>Arthrobotrys</taxon>
    </lineage>
</organism>
<keyword evidence="2" id="KW-1185">Reference proteome</keyword>
<protein>
    <submittedName>
        <fullName evidence="1">Uncharacterized protein</fullName>
    </submittedName>
</protein>
<evidence type="ECO:0000313" key="2">
    <source>
        <dbReference type="Proteomes" id="UP001370758"/>
    </source>
</evidence>
<reference evidence="1 2" key="1">
    <citation type="submission" date="2023-08" db="EMBL/GenBank/DDBJ databases">
        <authorList>
            <person name="Palmer J.M."/>
        </authorList>
    </citation>
    <scope>NUCLEOTIDE SEQUENCE [LARGE SCALE GENOMIC DNA]</scope>
    <source>
        <strain evidence="1 2">TWF481</strain>
    </source>
</reference>
<accession>A0AAV9WG00</accession>
<gene>
    <name evidence="1" type="ORF">TWF481_006206</name>
</gene>
<proteinExistence type="predicted"/>
<dbReference type="AlphaFoldDB" id="A0AAV9WG00"/>
<evidence type="ECO:0000313" key="1">
    <source>
        <dbReference type="EMBL" id="KAK6507784.1"/>
    </source>
</evidence>